<evidence type="ECO:0000313" key="4">
    <source>
        <dbReference type="EMBL" id="BDR54156.1"/>
    </source>
</evidence>
<dbReference type="NCBIfam" id="NF033745">
    <property type="entry name" value="class_C_sortase"/>
    <property type="match status" value="1"/>
</dbReference>
<dbReference type="InterPro" id="IPR023365">
    <property type="entry name" value="Sortase_dom-sf"/>
</dbReference>
<evidence type="ECO:0000313" key="5">
    <source>
        <dbReference type="Proteomes" id="UP001321748"/>
    </source>
</evidence>
<feature type="region of interest" description="Disordered" evidence="2">
    <location>
        <begin position="317"/>
        <end position="364"/>
    </location>
</feature>
<proteinExistence type="predicted"/>
<feature type="compositionally biased region" description="Basic and acidic residues" evidence="2">
    <location>
        <begin position="328"/>
        <end position="338"/>
    </location>
</feature>
<feature type="transmembrane region" description="Helical" evidence="3">
    <location>
        <begin position="396"/>
        <end position="415"/>
    </location>
</feature>
<keyword evidence="5" id="KW-1185">Reference proteome</keyword>
<evidence type="ECO:0000256" key="2">
    <source>
        <dbReference type="SAM" id="MobiDB-lite"/>
    </source>
</evidence>
<feature type="compositionally biased region" description="Polar residues" evidence="2">
    <location>
        <begin position="355"/>
        <end position="364"/>
    </location>
</feature>
<dbReference type="CDD" id="cd05827">
    <property type="entry name" value="Sortase_C"/>
    <property type="match status" value="1"/>
</dbReference>
<feature type="region of interest" description="Disordered" evidence="2">
    <location>
        <begin position="1"/>
        <end position="20"/>
    </location>
</feature>
<feature type="transmembrane region" description="Helical" evidence="3">
    <location>
        <begin position="44"/>
        <end position="66"/>
    </location>
</feature>
<gene>
    <name evidence="4" type="ORF">KIMH_02670</name>
</gene>
<dbReference type="SUPFAM" id="SSF63817">
    <property type="entry name" value="Sortase"/>
    <property type="match status" value="1"/>
</dbReference>
<reference evidence="4 5" key="1">
    <citation type="journal article" date="2023" name="Microbiol. Spectr.">
        <title>Symbiosis of Carpenter Bees with Uncharacterized Lactic Acid Bacteria Showing NAD Auxotrophy.</title>
        <authorList>
            <person name="Kawasaki S."/>
            <person name="Ozawa K."/>
            <person name="Mori T."/>
            <person name="Yamamoto A."/>
            <person name="Ito M."/>
            <person name="Ohkuma M."/>
            <person name="Sakamoto M."/>
            <person name="Matsutani M."/>
        </authorList>
    </citation>
    <scope>NUCLEOTIDE SEQUENCE [LARGE SCALE GENOMIC DNA]</scope>
    <source>
        <strain evidence="4 5">KimH</strain>
    </source>
</reference>
<keyword evidence="3" id="KW-0472">Membrane</keyword>
<dbReference type="Pfam" id="PF04203">
    <property type="entry name" value="Sortase"/>
    <property type="match status" value="1"/>
</dbReference>
<organism evidence="4 5">
    <name type="scientific">Bombiscardovia apis</name>
    <dbReference type="NCBI Taxonomy" id="2932182"/>
    <lineage>
        <taxon>Bacteria</taxon>
        <taxon>Bacillati</taxon>
        <taxon>Actinomycetota</taxon>
        <taxon>Actinomycetes</taxon>
        <taxon>Bifidobacteriales</taxon>
        <taxon>Bifidobacteriaceae</taxon>
        <taxon>Bombiscardovia</taxon>
    </lineage>
</organism>
<dbReference type="NCBIfam" id="TIGR01076">
    <property type="entry name" value="sortase_fam"/>
    <property type="match status" value="1"/>
</dbReference>
<evidence type="ECO:0000256" key="1">
    <source>
        <dbReference type="ARBA" id="ARBA00022801"/>
    </source>
</evidence>
<dbReference type="Proteomes" id="UP001321748">
    <property type="component" value="Chromosome"/>
</dbReference>
<accession>A0ABM8BBZ7</accession>
<dbReference type="Gene3D" id="2.40.260.10">
    <property type="entry name" value="Sortase"/>
    <property type="match status" value="1"/>
</dbReference>
<keyword evidence="3" id="KW-0812">Transmembrane</keyword>
<dbReference type="RefSeq" id="WP_317643176.1">
    <property type="nucleotide sequence ID" value="NZ_AP026800.1"/>
</dbReference>
<protein>
    <recommendedName>
        <fullName evidence="6">Sortase</fullName>
    </recommendedName>
</protein>
<dbReference type="EMBL" id="AP026800">
    <property type="protein sequence ID" value="BDR54156.1"/>
    <property type="molecule type" value="Genomic_DNA"/>
</dbReference>
<sequence length="451" mass="51373">MSNISKRHTHAAPKPGSKEHKQAIIAQAIERDPSLARNRYSKNWIINLVTVVFVCVGIGIFIYPLIINYVNYRQQAQAIGVYEEKVAQLSPKQIKKMWSDAIQYNIDLGTPTLKDPFKYRGVAPPLDRYERTLNVDEKGMMAYIDAPKIHMKQPIYHGTSDQVLLEGGGHIVTTQLPTTQASVHPVLTGHTGAVGHIFFDNITQLQDGDIFQLTVLNRHMSYQVDQIKIIEPTDTSDIQPELGENWVTLLTCYPYGVNNKRYLVRAKYIGDNVAPTVSPGVPIWVLWALLITLLIAGIIVWFLLARRREFTQELNARKVAQENDSESESSRKTDHQDLSAESDASSEVGPAPPTERQTQAQDSVSKLSAWRRRVILRAIRHTRYTYEQIQQRRRQLLTAAWLLIFLGIFCAWASFGLMMRTGFLPIFDLGYSWFDHHITFFFDILPRAGKI</sequence>
<name>A0ABM8BBZ7_9BIFI</name>
<dbReference type="InterPro" id="IPR005754">
    <property type="entry name" value="Sortase"/>
</dbReference>
<feature type="compositionally biased region" description="Basic residues" evidence="2">
    <location>
        <begin position="1"/>
        <end position="11"/>
    </location>
</feature>
<evidence type="ECO:0000256" key="3">
    <source>
        <dbReference type="SAM" id="Phobius"/>
    </source>
</evidence>
<feature type="transmembrane region" description="Helical" evidence="3">
    <location>
        <begin position="284"/>
        <end position="304"/>
    </location>
</feature>
<dbReference type="InterPro" id="IPR042002">
    <property type="entry name" value="Sortase_C"/>
</dbReference>
<evidence type="ECO:0008006" key="6">
    <source>
        <dbReference type="Google" id="ProtNLM"/>
    </source>
</evidence>
<keyword evidence="1" id="KW-0378">Hydrolase</keyword>
<keyword evidence="3" id="KW-1133">Transmembrane helix</keyword>